<evidence type="ECO:0000256" key="1">
    <source>
        <dbReference type="SAM" id="MobiDB-lite"/>
    </source>
</evidence>
<feature type="compositionally biased region" description="Polar residues" evidence="1">
    <location>
        <begin position="124"/>
        <end position="139"/>
    </location>
</feature>
<organism evidence="2 3">
    <name type="scientific">Coprinopsis cinerea (strain Okayama-7 / 130 / ATCC MYA-4618 / FGSC 9003)</name>
    <name type="common">Inky cap fungus</name>
    <name type="synonym">Hormographiella aspergillata</name>
    <dbReference type="NCBI Taxonomy" id="240176"/>
    <lineage>
        <taxon>Eukaryota</taxon>
        <taxon>Fungi</taxon>
        <taxon>Dikarya</taxon>
        <taxon>Basidiomycota</taxon>
        <taxon>Agaricomycotina</taxon>
        <taxon>Agaricomycetes</taxon>
        <taxon>Agaricomycetidae</taxon>
        <taxon>Agaricales</taxon>
        <taxon>Agaricineae</taxon>
        <taxon>Psathyrellaceae</taxon>
        <taxon>Coprinopsis</taxon>
    </lineage>
</organism>
<evidence type="ECO:0000313" key="2">
    <source>
        <dbReference type="EMBL" id="EAU86910.1"/>
    </source>
</evidence>
<evidence type="ECO:0000313" key="3">
    <source>
        <dbReference type="Proteomes" id="UP000001861"/>
    </source>
</evidence>
<feature type="compositionally biased region" description="Basic residues" evidence="1">
    <location>
        <begin position="36"/>
        <end position="46"/>
    </location>
</feature>
<dbReference type="Proteomes" id="UP000001861">
    <property type="component" value="Unassembled WGS sequence"/>
</dbReference>
<feature type="region of interest" description="Disordered" evidence="1">
    <location>
        <begin position="108"/>
        <end position="139"/>
    </location>
</feature>
<dbReference type="GeneID" id="6011446"/>
<comment type="caution">
    <text evidence="2">The sequence shown here is derived from an EMBL/GenBank/DDBJ whole genome shotgun (WGS) entry which is preliminary data.</text>
</comment>
<protein>
    <submittedName>
        <fullName evidence="2">Uncharacterized protein</fullName>
    </submittedName>
</protein>
<proteinExistence type="predicted"/>
<dbReference type="AlphaFoldDB" id="A8NMJ0"/>
<dbReference type="VEuPathDB" id="FungiDB:CC1G_10801"/>
<sequence>MAKRSFLEELRKDPLDTPTVFLRPDYAALEFDKEQRKKLKNSKRPRTSTEPPLTESQLPDPSWKPLNGRVPRIPKSPRAVTPLSPVLNVPSVKNDDLDANLALSPLTDWTPAVGSQQPPSSPQASHNDSIQSLSQPDSQNTGPYCPFCVPAGHENFASIFEDPEASCCQAHYEKVVFEIQMRLMRLDSDIRAADAHRAILSQERDHYHALLQDRHRFR</sequence>
<dbReference type="EMBL" id="AACS02000012">
    <property type="protein sequence ID" value="EAU86910.1"/>
    <property type="molecule type" value="Genomic_DNA"/>
</dbReference>
<gene>
    <name evidence="2" type="ORF">CC1G_10801</name>
</gene>
<keyword evidence="3" id="KW-1185">Reference proteome</keyword>
<name>A8NMJ0_COPC7</name>
<feature type="compositionally biased region" description="Polar residues" evidence="1">
    <location>
        <begin position="48"/>
        <end position="59"/>
    </location>
</feature>
<accession>A8NMJ0</accession>
<dbReference type="InParanoid" id="A8NMJ0"/>
<feature type="region of interest" description="Disordered" evidence="1">
    <location>
        <begin position="32"/>
        <end position="91"/>
    </location>
</feature>
<reference evidence="2 3" key="1">
    <citation type="journal article" date="2010" name="Proc. Natl. Acad. Sci. U.S.A.">
        <title>Insights into evolution of multicellular fungi from the assembled chromosomes of the mushroom Coprinopsis cinerea (Coprinus cinereus).</title>
        <authorList>
            <person name="Stajich J.E."/>
            <person name="Wilke S.K."/>
            <person name="Ahren D."/>
            <person name="Au C.H."/>
            <person name="Birren B.W."/>
            <person name="Borodovsky M."/>
            <person name="Burns C."/>
            <person name="Canback B."/>
            <person name="Casselton L.A."/>
            <person name="Cheng C.K."/>
            <person name="Deng J."/>
            <person name="Dietrich F.S."/>
            <person name="Fargo D.C."/>
            <person name="Farman M.L."/>
            <person name="Gathman A.C."/>
            <person name="Goldberg J."/>
            <person name="Guigo R."/>
            <person name="Hoegger P.J."/>
            <person name="Hooker J.B."/>
            <person name="Huggins A."/>
            <person name="James T.Y."/>
            <person name="Kamada T."/>
            <person name="Kilaru S."/>
            <person name="Kodira C."/>
            <person name="Kues U."/>
            <person name="Kupfer D."/>
            <person name="Kwan H.S."/>
            <person name="Lomsadze A."/>
            <person name="Li W."/>
            <person name="Lilly W.W."/>
            <person name="Ma L.J."/>
            <person name="Mackey A.J."/>
            <person name="Manning G."/>
            <person name="Martin F."/>
            <person name="Muraguchi H."/>
            <person name="Natvig D.O."/>
            <person name="Palmerini H."/>
            <person name="Ramesh M.A."/>
            <person name="Rehmeyer C.J."/>
            <person name="Roe B.A."/>
            <person name="Shenoy N."/>
            <person name="Stanke M."/>
            <person name="Ter-Hovhannisyan V."/>
            <person name="Tunlid A."/>
            <person name="Velagapudi R."/>
            <person name="Vision T.J."/>
            <person name="Zeng Q."/>
            <person name="Zolan M.E."/>
            <person name="Pukkila P.J."/>
        </authorList>
    </citation>
    <scope>NUCLEOTIDE SEQUENCE [LARGE SCALE GENOMIC DNA]</scope>
    <source>
        <strain evidence="3">Okayama-7 / 130 / ATCC MYA-4618 / FGSC 9003</strain>
    </source>
</reference>
<dbReference type="KEGG" id="cci:CC1G_10801"/>
<dbReference type="RefSeq" id="XP_001834927.1">
    <property type="nucleotide sequence ID" value="XM_001834875.1"/>
</dbReference>